<evidence type="ECO:0000256" key="1">
    <source>
        <dbReference type="SAM" id="MobiDB-lite"/>
    </source>
</evidence>
<dbReference type="AlphaFoldDB" id="A0A1H0GNA3"/>
<keyword evidence="3" id="KW-1185">Reference proteome</keyword>
<proteinExistence type="predicted"/>
<organism evidence="2 3">
    <name type="scientific">Lutimaribacter pacificus</name>
    <dbReference type="NCBI Taxonomy" id="391948"/>
    <lineage>
        <taxon>Bacteria</taxon>
        <taxon>Pseudomonadati</taxon>
        <taxon>Pseudomonadota</taxon>
        <taxon>Alphaproteobacteria</taxon>
        <taxon>Rhodobacterales</taxon>
        <taxon>Roseobacteraceae</taxon>
        <taxon>Lutimaribacter</taxon>
    </lineage>
</organism>
<feature type="compositionally biased region" description="Low complexity" evidence="1">
    <location>
        <begin position="206"/>
        <end position="222"/>
    </location>
</feature>
<protein>
    <submittedName>
        <fullName evidence="2">Uncharacterized protein</fullName>
    </submittedName>
</protein>
<gene>
    <name evidence="2" type="ORF">SAMN05444142_102301</name>
</gene>
<reference evidence="2 3" key="1">
    <citation type="submission" date="2016-11" db="EMBL/GenBank/DDBJ databases">
        <authorList>
            <person name="Varghese N."/>
            <person name="Submissions S."/>
        </authorList>
    </citation>
    <scope>NUCLEOTIDE SEQUENCE [LARGE SCALE GENOMIC DNA]</scope>
    <source>
        <strain evidence="2 3">DSM 29620</strain>
    </source>
</reference>
<evidence type="ECO:0000313" key="2">
    <source>
        <dbReference type="EMBL" id="SHJ89845.1"/>
    </source>
</evidence>
<feature type="region of interest" description="Disordered" evidence="1">
    <location>
        <begin position="196"/>
        <end position="225"/>
    </location>
</feature>
<dbReference type="EMBL" id="FQZZ01000002">
    <property type="protein sequence ID" value="SHJ89845.1"/>
    <property type="molecule type" value="Genomic_DNA"/>
</dbReference>
<dbReference type="OrthoDB" id="7829925at2"/>
<dbReference type="Proteomes" id="UP000324252">
    <property type="component" value="Unassembled WGS sequence"/>
</dbReference>
<sequence>MSTWISDMLRRGGLRPVLVICASVVVSGCLDGSGAAGVPVARRAALAGGAVVVVPPAGYCLDRTSIADRPGGSFALIASCESLTGRPGGGAEPAVITVSISPPQEGREQPEAAALAGALGRGAALSEVNGDGLIVVQVKGAGALPRQRGDTRHWRGAMVVNNRLVGLALYGAPGSDLSGDNGERLLVALAEAIRENSPFRQPAPPQAQETTPATRAATAPQTGLGGIFGRLFP</sequence>
<accession>A0A1H0GNA3</accession>
<evidence type="ECO:0000313" key="3">
    <source>
        <dbReference type="Proteomes" id="UP000324252"/>
    </source>
</evidence>
<name>A0A1H0GNA3_9RHOB</name>